<name>A0A5B7KFM1_PORTR</name>
<proteinExistence type="predicted"/>
<sequence length="28" mass="3006">MNSRSSFGKVSPVQTARAPVPVSPYKSK</sequence>
<accession>A0A5B7KFM1</accession>
<evidence type="ECO:0000256" key="1">
    <source>
        <dbReference type="SAM" id="MobiDB-lite"/>
    </source>
</evidence>
<reference evidence="2 3" key="1">
    <citation type="submission" date="2019-05" db="EMBL/GenBank/DDBJ databases">
        <title>Another draft genome of Portunus trituberculatus and its Hox gene families provides insights of decapod evolution.</title>
        <authorList>
            <person name="Jeong J.-H."/>
            <person name="Song I."/>
            <person name="Kim S."/>
            <person name="Choi T."/>
            <person name="Kim D."/>
            <person name="Ryu S."/>
            <person name="Kim W."/>
        </authorList>
    </citation>
    <scope>NUCLEOTIDE SEQUENCE [LARGE SCALE GENOMIC DNA]</scope>
    <source>
        <tissue evidence="2">Muscle</tissue>
    </source>
</reference>
<evidence type="ECO:0000313" key="2">
    <source>
        <dbReference type="EMBL" id="MPD05960.1"/>
    </source>
</evidence>
<dbReference type="Proteomes" id="UP000324222">
    <property type="component" value="Unassembled WGS sequence"/>
</dbReference>
<evidence type="ECO:0000313" key="3">
    <source>
        <dbReference type="Proteomes" id="UP000324222"/>
    </source>
</evidence>
<protein>
    <submittedName>
        <fullName evidence="2">Uncharacterized protein</fullName>
    </submittedName>
</protein>
<gene>
    <name evidence="2" type="ORF">E2C01_101735</name>
</gene>
<comment type="caution">
    <text evidence="2">The sequence shown here is derived from an EMBL/GenBank/DDBJ whole genome shotgun (WGS) entry which is preliminary data.</text>
</comment>
<organism evidence="2 3">
    <name type="scientific">Portunus trituberculatus</name>
    <name type="common">Swimming crab</name>
    <name type="synonym">Neptunus trituberculatus</name>
    <dbReference type="NCBI Taxonomy" id="210409"/>
    <lineage>
        <taxon>Eukaryota</taxon>
        <taxon>Metazoa</taxon>
        <taxon>Ecdysozoa</taxon>
        <taxon>Arthropoda</taxon>
        <taxon>Crustacea</taxon>
        <taxon>Multicrustacea</taxon>
        <taxon>Malacostraca</taxon>
        <taxon>Eumalacostraca</taxon>
        <taxon>Eucarida</taxon>
        <taxon>Decapoda</taxon>
        <taxon>Pleocyemata</taxon>
        <taxon>Brachyura</taxon>
        <taxon>Eubrachyura</taxon>
        <taxon>Portunoidea</taxon>
        <taxon>Portunidae</taxon>
        <taxon>Portuninae</taxon>
        <taxon>Portunus</taxon>
    </lineage>
</organism>
<dbReference type="AlphaFoldDB" id="A0A5B7KFM1"/>
<feature type="region of interest" description="Disordered" evidence="1">
    <location>
        <begin position="1"/>
        <end position="28"/>
    </location>
</feature>
<feature type="compositionally biased region" description="Polar residues" evidence="1">
    <location>
        <begin position="1"/>
        <end position="14"/>
    </location>
</feature>
<keyword evidence="3" id="KW-1185">Reference proteome</keyword>
<dbReference type="EMBL" id="VSRR010148627">
    <property type="protein sequence ID" value="MPD05960.1"/>
    <property type="molecule type" value="Genomic_DNA"/>
</dbReference>